<evidence type="ECO:0000313" key="2">
    <source>
        <dbReference type="Proteomes" id="UP000308600"/>
    </source>
</evidence>
<keyword evidence="2" id="KW-1185">Reference proteome</keyword>
<name>A0ACD3APB8_9AGAR</name>
<dbReference type="EMBL" id="ML208378">
    <property type="protein sequence ID" value="TFK67355.1"/>
    <property type="molecule type" value="Genomic_DNA"/>
</dbReference>
<gene>
    <name evidence="1" type="ORF">BDN72DRAFT_106135</name>
</gene>
<proteinExistence type="predicted"/>
<protein>
    <submittedName>
        <fullName evidence="1">Alpha/beta-hydrolase</fullName>
    </submittedName>
</protein>
<dbReference type="Proteomes" id="UP000308600">
    <property type="component" value="Unassembled WGS sequence"/>
</dbReference>
<evidence type="ECO:0000313" key="1">
    <source>
        <dbReference type="EMBL" id="TFK67355.1"/>
    </source>
</evidence>
<reference evidence="1 2" key="1">
    <citation type="journal article" date="2019" name="Nat. Ecol. Evol.">
        <title>Megaphylogeny resolves global patterns of mushroom evolution.</title>
        <authorList>
            <person name="Varga T."/>
            <person name="Krizsan K."/>
            <person name="Foldi C."/>
            <person name="Dima B."/>
            <person name="Sanchez-Garcia M."/>
            <person name="Sanchez-Ramirez S."/>
            <person name="Szollosi G.J."/>
            <person name="Szarkandi J.G."/>
            <person name="Papp V."/>
            <person name="Albert L."/>
            <person name="Andreopoulos W."/>
            <person name="Angelini C."/>
            <person name="Antonin V."/>
            <person name="Barry K.W."/>
            <person name="Bougher N.L."/>
            <person name="Buchanan P."/>
            <person name="Buyck B."/>
            <person name="Bense V."/>
            <person name="Catcheside P."/>
            <person name="Chovatia M."/>
            <person name="Cooper J."/>
            <person name="Damon W."/>
            <person name="Desjardin D."/>
            <person name="Finy P."/>
            <person name="Geml J."/>
            <person name="Haridas S."/>
            <person name="Hughes K."/>
            <person name="Justo A."/>
            <person name="Karasinski D."/>
            <person name="Kautmanova I."/>
            <person name="Kiss B."/>
            <person name="Kocsube S."/>
            <person name="Kotiranta H."/>
            <person name="LaButti K.M."/>
            <person name="Lechner B.E."/>
            <person name="Liimatainen K."/>
            <person name="Lipzen A."/>
            <person name="Lukacs Z."/>
            <person name="Mihaltcheva S."/>
            <person name="Morgado L.N."/>
            <person name="Niskanen T."/>
            <person name="Noordeloos M.E."/>
            <person name="Ohm R.A."/>
            <person name="Ortiz-Santana B."/>
            <person name="Ovrebo C."/>
            <person name="Racz N."/>
            <person name="Riley R."/>
            <person name="Savchenko A."/>
            <person name="Shiryaev A."/>
            <person name="Soop K."/>
            <person name="Spirin V."/>
            <person name="Szebenyi C."/>
            <person name="Tomsovsky M."/>
            <person name="Tulloss R.E."/>
            <person name="Uehling J."/>
            <person name="Grigoriev I.V."/>
            <person name="Vagvolgyi C."/>
            <person name="Papp T."/>
            <person name="Martin F.M."/>
            <person name="Miettinen O."/>
            <person name="Hibbett D.S."/>
            <person name="Nagy L.G."/>
        </authorList>
    </citation>
    <scope>NUCLEOTIDE SEQUENCE [LARGE SCALE GENOMIC DNA]</scope>
    <source>
        <strain evidence="1 2">NL-1719</strain>
    </source>
</reference>
<organism evidence="1 2">
    <name type="scientific">Pluteus cervinus</name>
    <dbReference type="NCBI Taxonomy" id="181527"/>
    <lineage>
        <taxon>Eukaryota</taxon>
        <taxon>Fungi</taxon>
        <taxon>Dikarya</taxon>
        <taxon>Basidiomycota</taxon>
        <taxon>Agaricomycotina</taxon>
        <taxon>Agaricomycetes</taxon>
        <taxon>Agaricomycetidae</taxon>
        <taxon>Agaricales</taxon>
        <taxon>Pluteineae</taxon>
        <taxon>Pluteaceae</taxon>
        <taxon>Pluteus</taxon>
    </lineage>
</organism>
<accession>A0ACD3APB8</accession>
<sequence>MNILFPTGLFHFKTPIHSESSPLQIFTTDALPLSLEYFSTPCGLPPPSARVHPKVKYQSRPHLGVQDVWKYGYVVASKAIEIASDVLSHHIRGPRRKSWGIEMTVISAFMRGLAPHSALVDLVTIRFFMGLSGLVPLPSDALVTPVTFRVRKLNLRGFLATFDAAETGSRVLSGEWVVGRSTWQRLQTEWNVKSNPSEENATPRQNSKERVVYYLHGGGYYLSSAAAQRSISIPLSKHTDSRVFALDYRLAPETIFPGPLHDVVCGYLRLIDDLQIPPQNIIICGDSAGGALCLALIMYLRDNAYPIPSGAILMSPWVDLTMSCNSWDSNSRYDIVPFPSLDNHLHPILLYLGERLEQHLTHPYASPLFGDLTGLPPLLIQSGDVEVLSDEIILFAHKARLAGVEILHERYEDGVHVSQAFPFLATTQQAFMSMRRFVRDILPKVQIGSPQPFNATTEQELGSELVSDNATVVGGDGVVTDIGMEGVFDKLSSVKENVGEEQDIYGVANQRNLPSWGPISPFTSKTDCRPAADVETGEEGKDLLHPALLMQSTTRPSSTMSSI</sequence>